<name>A0ABV4YAB0_9CYAN</name>
<dbReference type="Proteomes" id="UP001576776">
    <property type="component" value="Unassembled WGS sequence"/>
</dbReference>
<proteinExistence type="predicted"/>
<dbReference type="EMBL" id="JBHFNS010000044">
    <property type="protein sequence ID" value="MFB2935749.1"/>
    <property type="molecule type" value="Genomic_DNA"/>
</dbReference>
<gene>
    <name evidence="1" type="ORF">ACE1B6_10900</name>
</gene>
<keyword evidence="2" id="KW-1185">Reference proteome</keyword>
<sequence length="263" mass="29345">MTTNKAIIVLQENSGKTVFDDSLPTDLRSPINAMIDGLAETFEDVKMTLQGSGRYDVVHLLTDNACTRAKLLDCLVDETKKNRTIDLIILGHGVPEKLLLKTPPHLEGDIGSRSIKELLTDAQGRGVTKLNLRMVYMCNCYGASVNDDWLEIGAKVSIGSRERDMMPEPMTTFFVHNWLAGETAKDAARNAYEASISFYLPLYPPTPKTKYKTVEVSYPCPTRKDPFKKCKKSVQVPDGVEFVPHTYVRETELIVDGDGNTRL</sequence>
<evidence type="ECO:0000313" key="2">
    <source>
        <dbReference type="Proteomes" id="UP001576776"/>
    </source>
</evidence>
<comment type="caution">
    <text evidence="1">The sequence shown here is derived from an EMBL/GenBank/DDBJ whole genome shotgun (WGS) entry which is preliminary data.</text>
</comment>
<evidence type="ECO:0000313" key="1">
    <source>
        <dbReference type="EMBL" id="MFB2935749.1"/>
    </source>
</evidence>
<organism evidence="1 2">
    <name type="scientific">Floridaenema fluviatile BLCC-F154</name>
    <dbReference type="NCBI Taxonomy" id="3153640"/>
    <lineage>
        <taxon>Bacteria</taxon>
        <taxon>Bacillati</taxon>
        <taxon>Cyanobacteriota</taxon>
        <taxon>Cyanophyceae</taxon>
        <taxon>Oscillatoriophycideae</taxon>
        <taxon>Aerosakkonematales</taxon>
        <taxon>Aerosakkonemataceae</taxon>
        <taxon>Floridanema</taxon>
        <taxon>Floridanema fluviatile</taxon>
    </lineage>
</organism>
<dbReference type="RefSeq" id="WP_413257253.1">
    <property type="nucleotide sequence ID" value="NZ_JBHFNS010000044.1"/>
</dbReference>
<protein>
    <submittedName>
        <fullName evidence="1">Uncharacterized protein</fullName>
    </submittedName>
</protein>
<accession>A0ABV4YAB0</accession>
<reference evidence="1 2" key="1">
    <citation type="submission" date="2024-09" db="EMBL/GenBank/DDBJ databases">
        <title>Floridaenema gen nov. (Aerosakkonemataceae, Aerosakkonematales ord. nov., Cyanobacteria) from benthic tropical and subtropical fresh waters, with the description of four new species.</title>
        <authorList>
            <person name="Moretto J.A."/>
            <person name="Berthold D.E."/>
            <person name="Lefler F.W."/>
            <person name="Huang I.-S."/>
            <person name="Laughinghouse H. IV."/>
        </authorList>
    </citation>
    <scope>NUCLEOTIDE SEQUENCE [LARGE SCALE GENOMIC DNA]</scope>
    <source>
        <strain evidence="1 2">BLCC-F154</strain>
    </source>
</reference>